<dbReference type="Gramene" id="LPERR11G03510.1">
    <property type="protein sequence ID" value="LPERR11G03510.1"/>
    <property type="gene ID" value="LPERR11G03510"/>
</dbReference>
<evidence type="ECO:0000256" key="1">
    <source>
        <dbReference type="SAM" id="MobiDB-lite"/>
    </source>
</evidence>
<proteinExistence type="predicted"/>
<reference evidence="3" key="2">
    <citation type="submission" date="2013-12" db="EMBL/GenBank/DDBJ databases">
        <authorList>
            <person name="Yu Y."/>
            <person name="Lee S."/>
            <person name="de Baynast K."/>
            <person name="Wissotski M."/>
            <person name="Liu L."/>
            <person name="Talag J."/>
            <person name="Goicoechea J."/>
            <person name="Angelova A."/>
            <person name="Jetty R."/>
            <person name="Kudrna D."/>
            <person name="Golser W."/>
            <person name="Rivera L."/>
            <person name="Zhang J."/>
            <person name="Wing R."/>
        </authorList>
    </citation>
    <scope>NUCLEOTIDE SEQUENCE</scope>
</reference>
<sequence>MASPSPLGLAALLSSAATNTLDFLTRQLRPSLDPPTHVTHDDDDEDSDLAYNESGGGDDDDEGNRQQQASNYRRGAEENPGSAIQPHIQRGMRADEELVDPKKYLEERCKPQCVKPLYEYEVAPKLLEKLK</sequence>
<dbReference type="SUPFAM" id="SSF81531">
    <property type="entry name" value="Non-heme 11 kDa protein of cytochrome bc1 complex (Ubiquinol-cytochrome c reductase)"/>
    <property type="match status" value="1"/>
</dbReference>
<reference evidence="2 3" key="1">
    <citation type="submission" date="2012-08" db="EMBL/GenBank/DDBJ databases">
        <title>Oryza genome evolution.</title>
        <authorList>
            <person name="Wing R.A."/>
        </authorList>
    </citation>
    <scope>NUCLEOTIDE SEQUENCE</scope>
</reference>
<dbReference type="HOGENOM" id="CLU_1930575_0_0_1"/>
<dbReference type="AlphaFoldDB" id="A0A0D9XPE3"/>
<reference evidence="2" key="3">
    <citation type="submission" date="2015-04" db="UniProtKB">
        <authorList>
            <consortium name="EnsemblPlants"/>
        </authorList>
    </citation>
    <scope>IDENTIFICATION</scope>
</reference>
<dbReference type="EnsemblPlants" id="LPERR11G03510.1">
    <property type="protein sequence ID" value="LPERR11G03510.1"/>
    <property type="gene ID" value="LPERR11G03510"/>
</dbReference>
<dbReference type="STRING" id="77586.A0A0D9XPE3"/>
<evidence type="ECO:0008006" key="4">
    <source>
        <dbReference type="Google" id="ProtNLM"/>
    </source>
</evidence>
<name>A0A0D9XPE3_9ORYZ</name>
<accession>A0A0D9XPE3</accession>
<protein>
    <recommendedName>
        <fullName evidence="4">Ubiquinol-cytochrome C reductase hinge domain-containing protein</fullName>
    </recommendedName>
</protein>
<organism evidence="2 3">
    <name type="scientific">Leersia perrieri</name>
    <dbReference type="NCBI Taxonomy" id="77586"/>
    <lineage>
        <taxon>Eukaryota</taxon>
        <taxon>Viridiplantae</taxon>
        <taxon>Streptophyta</taxon>
        <taxon>Embryophyta</taxon>
        <taxon>Tracheophyta</taxon>
        <taxon>Spermatophyta</taxon>
        <taxon>Magnoliopsida</taxon>
        <taxon>Liliopsida</taxon>
        <taxon>Poales</taxon>
        <taxon>Poaceae</taxon>
        <taxon>BOP clade</taxon>
        <taxon>Oryzoideae</taxon>
        <taxon>Oryzeae</taxon>
        <taxon>Oryzinae</taxon>
        <taxon>Leersia</taxon>
    </lineage>
</organism>
<keyword evidence="3" id="KW-1185">Reference proteome</keyword>
<evidence type="ECO:0000313" key="3">
    <source>
        <dbReference type="Proteomes" id="UP000032180"/>
    </source>
</evidence>
<feature type="region of interest" description="Disordered" evidence="1">
    <location>
        <begin position="28"/>
        <end position="95"/>
    </location>
</feature>
<dbReference type="Proteomes" id="UP000032180">
    <property type="component" value="Chromosome 11"/>
</dbReference>
<dbReference type="InterPro" id="IPR036811">
    <property type="entry name" value="Ubol_cytC_Rdtase_hinge_dom_sf"/>
</dbReference>
<evidence type="ECO:0000313" key="2">
    <source>
        <dbReference type="EnsemblPlants" id="LPERR11G03510.1"/>
    </source>
</evidence>